<gene>
    <name evidence="1" type="ORF">BJ982_003656</name>
</gene>
<protein>
    <submittedName>
        <fullName evidence="1">Uncharacterized protein</fullName>
    </submittedName>
</protein>
<proteinExistence type="predicted"/>
<reference evidence="1 2" key="1">
    <citation type="submission" date="2020-08" db="EMBL/GenBank/DDBJ databases">
        <title>Sequencing the genomes of 1000 actinobacteria strains.</title>
        <authorList>
            <person name="Klenk H.-P."/>
        </authorList>
    </citation>
    <scope>NUCLEOTIDE SEQUENCE [LARGE SCALE GENOMIC DNA]</scope>
    <source>
        <strain evidence="1 2">DSM 45784</strain>
    </source>
</reference>
<evidence type="ECO:0000313" key="1">
    <source>
        <dbReference type="EMBL" id="MBB4702112.1"/>
    </source>
</evidence>
<dbReference type="EMBL" id="JACHND010000001">
    <property type="protein sequence ID" value="MBB4702112.1"/>
    <property type="molecule type" value="Genomic_DNA"/>
</dbReference>
<evidence type="ECO:0000313" key="2">
    <source>
        <dbReference type="Proteomes" id="UP000542210"/>
    </source>
</evidence>
<dbReference type="Proteomes" id="UP000542210">
    <property type="component" value="Unassembled WGS sequence"/>
</dbReference>
<accession>A0A7W7GA61</accession>
<keyword evidence="2" id="KW-1185">Reference proteome</keyword>
<sequence>MLTISNTVSWVVNRRPHWEHVRRRLIAAPSSVDRLSITLVSG</sequence>
<comment type="caution">
    <text evidence="1">The sequence shown here is derived from an EMBL/GenBank/DDBJ whole genome shotgun (WGS) entry which is preliminary data.</text>
</comment>
<organism evidence="1 2">
    <name type="scientific">Sphaerisporangium siamense</name>
    <dbReference type="NCBI Taxonomy" id="795645"/>
    <lineage>
        <taxon>Bacteria</taxon>
        <taxon>Bacillati</taxon>
        <taxon>Actinomycetota</taxon>
        <taxon>Actinomycetes</taxon>
        <taxon>Streptosporangiales</taxon>
        <taxon>Streptosporangiaceae</taxon>
        <taxon>Sphaerisporangium</taxon>
    </lineage>
</organism>
<name>A0A7W7GA61_9ACTN</name>
<dbReference type="AlphaFoldDB" id="A0A7W7GA61"/>